<dbReference type="Proteomes" id="UP000050864">
    <property type="component" value="Unassembled WGS sequence"/>
</dbReference>
<proteinExistence type="predicted"/>
<protein>
    <submittedName>
        <fullName evidence="1">Uncharacterized protein</fullName>
    </submittedName>
</protein>
<dbReference type="EMBL" id="LDJI01000045">
    <property type="protein sequence ID" value="KRG61958.1"/>
    <property type="molecule type" value="Genomic_DNA"/>
</dbReference>
<reference evidence="1 2" key="1">
    <citation type="submission" date="2015-05" db="EMBL/GenBank/DDBJ databases">
        <title>Genome sequencing and analysis of members of genus Stenotrophomonas.</title>
        <authorList>
            <person name="Patil P.P."/>
            <person name="Midha S."/>
            <person name="Patil P.B."/>
        </authorList>
    </citation>
    <scope>NUCLEOTIDE SEQUENCE [LARGE SCALE GENOMIC DNA]</scope>
    <source>
        <strain evidence="1 2">DSM 18929</strain>
    </source>
</reference>
<accession>A0A0R0BXM7</accession>
<evidence type="ECO:0000313" key="2">
    <source>
        <dbReference type="Proteomes" id="UP000050864"/>
    </source>
</evidence>
<sequence length="94" mass="10442">MVTETSEHRLLQEANASRVSNVIRAQCTESELFLSPCAWAGCLSGRHTAACEHATWEIRQQLLIDIDALMKKVTDSCCCLLQCPRFKTSPLAGF</sequence>
<name>A0A0R0BXM7_9GAMM</name>
<evidence type="ECO:0000313" key="1">
    <source>
        <dbReference type="EMBL" id="KRG61958.1"/>
    </source>
</evidence>
<dbReference type="STRING" id="405444.ABB26_17620"/>
<organism evidence="1 2">
    <name type="scientific">Stenotrophomonas humi</name>
    <dbReference type="NCBI Taxonomy" id="405444"/>
    <lineage>
        <taxon>Bacteria</taxon>
        <taxon>Pseudomonadati</taxon>
        <taxon>Pseudomonadota</taxon>
        <taxon>Gammaproteobacteria</taxon>
        <taxon>Lysobacterales</taxon>
        <taxon>Lysobacteraceae</taxon>
        <taxon>Stenotrophomonas</taxon>
    </lineage>
</organism>
<dbReference type="PATRIC" id="fig|405444.3.peg.3045"/>
<gene>
    <name evidence="1" type="ORF">ABB26_17620</name>
</gene>
<comment type="caution">
    <text evidence="1">The sequence shown here is derived from an EMBL/GenBank/DDBJ whole genome shotgun (WGS) entry which is preliminary data.</text>
</comment>
<keyword evidence="2" id="KW-1185">Reference proteome</keyword>
<dbReference type="AlphaFoldDB" id="A0A0R0BXM7"/>